<evidence type="ECO:0000256" key="1">
    <source>
        <dbReference type="SAM" id="MobiDB-lite"/>
    </source>
</evidence>
<dbReference type="EMBL" id="JBJKFK010001275">
    <property type="protein sequence ID" value="KAL3313546.1"/>
    <property type="molecule type" value="Genomic_DNA"/>
</dbReference>
<keyword evidence="3" id="KW-1185">Reference proteome</keyword>
<proteinExistence type="predicted"/>
<feature type="non-terminal residue" evidence="2">
    <location>
        <position position="110"/>
    </location>
</feature>
<evidence type="ECO:0000313" key="2">
    <source>
        <dbReference type="EMBL" id="KAL3313546.1"/>
    </source>
</evidence>
<feature type="region of interest" description="Disordered" evidence="1">
    <location>
        <begin position="1"/>
        <end position="43"/>
    </location>
</feature>
<name>A0ABD2Q1Q3_9PLAT</name>
<dbReference type="AlphaFoldDB" id="A0ABD2Q1Q3"/>
<accession>A0ABD2Q1Q3</accession>
<comment type="caution">
    <text evidence="2">The sequence shown here is derived from an EMBL/GenBank/DDBJ whole genome shotgun (WGS) entry which is preliminary data.</text>
</comment>
<gene>
    <name evidence="2" type="ORF">Ciccas_007854</name>
</gene>
<sequence length="110" mass="12351">MDVACDPLGEEEEEDVFTFRGDERSDAQGLLPGESRRKRSKNTDDATIKRLGLVVSRLFQERGTADSIPLKDLKDLIKKSSECRTMTEEDIDAGLKQLSDENKVMVTSDE</sequence>
<protein>
    <submittedName>
        <fullName evidence="2">Uncharacterized protein</fullName>
    </submittedName>
</protein>
<dbReference type="Proteomes" id="UP001626550">
    <property type="component" value="Unassembled WGS sequence"/>
</dbReference>
<organism evidence="2 3">
    <name type="scientific">Cichlidogyrus casuarinus</name>
    <dbReference type="NCBI Taxonomy" id="1844966"/>
    <lineage>
        <taxon>Eukaryota</taxon>
        <taxon>Metazoa</taxon>
        <taxon>Spiralia</taxon>
        <taxon>Lophotrochozoa</taxon>
        <taxon>Platyhelminthes</taxon>
        <taxon>Monogenea</taxon>
        <taxon>Monopisthocotylea</taxon>
        <taxon>Dactylogyridea</taxon>
        <taxon>Ancyrocephalidae</taxon>
        <taxon>Cichlidogyrus</taxon>
    </lineage>
</organism>
<evidence type="ECO:0000313" key="3">
    <source>
        <dbReference type="Proteomes" id="UP001626550"/>
    </source>
</evidence>
<reference evidence="2 3" key="1">
    <citation type="submission" date="2024-11" db="EMBL/GenBank/DDBJ databases">
        <title>Adaptive evolution of stress response genes in parasites aligns with host niche diversity.</title>
        <authorList>
            <person name="Hahn C."/>
            <person name="Resl P."/>
        </authorList>
    </citation>
    <scope>NUCLEOTIDE SEQUENCE [LARGE SCALE GENOMIC DNA]</scope>
    <source>
        <strain evidence="2">EGGRZ-B1_66</strain>
        <tissue evidence="2">Body</tissue>
    </source>
</reference>